<gene>
    <name evidence="2" type="ORF">TIFTF001_027913</name>
</gene>
<dbReference type="EMBL" id="BTGU01000081">
    <property type="protein sequence ID" value="GMN58811.1"/>
    <property type="molecule type" value="Genomic_DNA"/>
</dbReference>
<keyword evidence="1" id="KW-0812">Transmembrane</keyword>
<evidence type="ECO:0000256" key="1">
    <source>
        <dbReference type="SAM" id="Phobius"/>
    </source>
</evidence>
<evidence type="ECO:0000313" key="3">
    <source>
        <dbReference type="Proteomes" id="UP001187192"/>
    </source>
</evidence>
<comment type="caution">
    <text evidence="2">The sequence shown here is derived from an EMBL/GenBank/DDBJ whole genome shotgun (WGS) entry which is preliminary data.</text>
</comment>
<feature type="transmembrane region" description="Helical" evidence="1">
    <location>
        <begin position="100"/>
        <end position="120"/>
    </location>
</feature>
<name>A0AA88DNY7_FICCA</name>
<reference evidence="2" key="1">
    <citation type="submission" date="2023-07" db="EMBL/GenBank/DDBJ databases">
        <title>draft genome sequence of fig (Ficus carica).</title>
        <authorList>
            <person name="Takahashi T."/>
            <person name="Nishimura K."/>
        </authorList>
    </citation>
    <scope>NUCLEOTIDE SEQUENCE</scope>
</reference>
<dbReference type="AlphaFoldDB" id="A0AA88DNY7"/>
<evidence type="ECO:0000313" key="2">
    <source>
        <dbReference type="EMBL" id="GMN58811.1"/>
    </source>
</evidence>
<keyword evidence="3" id="KW-1185">Reference proteome</keyword>
<dbReference type="Proteomes" id="UP001187192">
    <property type="component" value="Unassembled WGS sequence"/>
</dbReference>
<keyword evidence="1" id="KW-1133">Transmembrane helix</keyword>
<proteinExistence type="predicted"/>
<organism evidence="2 3">
    <name type="scientific">Ficus carica</name>
    <name type="common">Common fig</name>
    <dbReference type="NCBI Taxonomy" id="3494"/>
    <lineage>
        <taxon>Eukaryota</taxon>
        <taxon>Viridiplantae</taxon>
        <taxon>Streptophyta</taxon>
        <taxon>Embryophyta</taxon>
        <taxon>Tracheophyta</taxon>
        <taxon>Spermatophyta</taxon>
        <taxon>Magnoliopsida</taxon>
        <taxon>eudicotyledons</taxon>
        <taxon>Gunneridae</taxon>
        <taxon>Pentapetalae</taxon>
        <taxon>rosids</taxon>
        <taxon>fabids</taxon>
        <taxon>Rosales</taxon>
        <taxon>Moraceae</taxon>
        <taxon>Ficeae</taxon>
        <taxon>Ficus</taxon>
    </lineage>
</organism>
<keyword evidence="1" id="KW-0472">Membrane</keyword>
<sequence length="142" mass="15987">MLQWALVIWAVAPQINYHDRRSCSASGGPQISCQLQDEIANKSLIILEKQRSRTPDDDWMFRTITIYRLCARCARISGDRAMTDAFGSFRTHSPMTTVDVAAILAIAILPFLAVVIFQWVRDGDGDGDRGEKKGREKRMGWG</sequence>
<protein>
    <submittedName>
        <fullName evidence="2">Uncharacterized protein</fullName>
    </submittedName>
</protein>
<accession>A0AA88DNY7</accession>